<dbReference type="InterPro" id="IPR024104">
    <property type="entry name" value="Tribbles/Ser_Thr_kinase_40"/>
</dbReference>
<dbReference type="Proteomes" id="UP000015101">
    <property type="component" value="Unassembled WGS sequence"/>
</dbReference>
<dbReference type="InterPro" id="IPR011009">
    <property type="entry name" value="Kinase-like_dom_sf"/>
</dbReference>
<evidence type="ECO:0000256" key="1">
    <source>
        <dbReference type="ARBA" id="ARBA00038180"/>
    </source>
</evidence>
<accession>T1FXG0</accession>
<organism evidence="4 5">
    <name type="scientific">Helobdella robusta</name>
    <name type="common">Californian leech</name>
    <dbReference type="NCBI Taxonomy" id="6412"/>
    <lineage>
        <taxon>Eukaryota</taxon>
        <taxon>Metazoa</taxon>
        <taxon>Spiralia</taxon>
        <taxon>Lophotrochozoa</taxon>
        <taxon>Annelida</taxon>
        <taxon>Clitellata</taxon>
        <taxon>Hirudinea</taxon>
        <taxon>Rhynchobdellida</taxon>
        <taxon>Glossiphoniidae</taxon>
        <taxon>Helobdella</taxon>
    </lineage>
</organism>
<dbReference type="OrthoDB" id="410920at2759"/>
<reference evidence="4" key="3">
    <citation type="submission" date="2015-06" db="UniProtKB">
        <authorList>
            <consortium name="EnsemblMetazoa"/>
        </authorList>
    </citation>
    <scope>IDENTIFICATION</scope>
</reference>
<sequence length="262" mass="30382">YQRSLLPYFVSGYHPHIAKIDEIILTKTKCYAFFGKTEEDLHLYIRRKQRLDESEARRYFKQIVESVKHCHENNIIVREIKLRKFVFANSDREHILLSNLEEGLVLENEKSDHLYNKHGCLAYISPEILYSCDGYSGKAADVWSLGVILYTMVAGQYPFHDNEIVTLFKKIRSGFYRLPACLSLEVKCLLKNLLRLEPSSRMSVDEILSHPWFTQDEEKLTRLLNNSSANSALDDQIVPVCSQSLLDLEDLFTNNNLSVKTD</sequence>
<proteinExistence type="inferred from homology"/>
<dbReference type="GO" id="GO:0032436">
    <property type="term" value="P:positive regulation of proteasomal ubiquitin-dependent protein catabolic process"/>
    <property type="evidence" value="ECO:0000318"/>
    <property type="project" value="GO_Central"/>
</dbReference>
<dbReference type="GO" id="GO:0004672">
    <property type="term" value="F:protein kinase activity"/>
    <property type="evidence" value="ECO:0007669"/>
    <property type="project" value="InterPro"/>
</dbReference>
<dbReference type="InParanoid" id="T1FXG0"/>
<dbReference type="EnsemblMetazoa" id="HelroT63454">
    <property type="protein sequence ID" value="HelroP63454"/>
    <property type="gene ID" value="HelroG63454"/>
</dbReference>
<dbReference type="Pfam" id="PF00069">
    <property type="entry name" value="Pkinase"/>
    <property type="match status" value="1"/>
</dbReference>
<dbReference type="Gene3D" id="3.30.200.20">
    <property type="entry name" value="Phosphorylase Kinase, domain 1"/>
    <property type="match status" value="1"/>
</dbReference>
<dbReference type="RefSeq" id="XP_009009808.1">
    <property type="nucleotide sequence ID" value="XM_009011560.1"/>
</dbReference>
<dbReference type="OMA" id="HCHENNI"/>
<feature type="domain" description="Protein kinase" evidence="2">
    <location>
        <begin position="1"/>
        <end position="213"/>
    </location>
</feature>
<dbReference type="EMBL" id="KB095811">
    <property type="protein sequence ID" value="ESO13088.1"/>
    <property type="molecule type" value="Genomic_DNA"/>
</dbReference>
<dbReference type="GO" id="GO:0005524">
    <property type="term" value="F:ATP binding"/>
    <property type="evidence" value="ECO:0007669"/>
    <property type="project" value="InterPro"/>
</dbReference>
<name>T1FXG0_HELRO</name>
<dbReference type="PROSITE" id="PS50011">
    <property type="entry name" value="PROTEIN_KINASE_DOM"/>
    <property type="match status" value="1"/>
</dbReference>
<dbReference type="STRING" id="6412.T1FXG0"/>
<dbReference type="AlphaFoldDB" id="T1FXG0"/>
<dbReference type="GO" id="GO:0031434">
    <property type="term" value="F:mitogen-activated protein kinase kinase binding"/>
    <property type="evidence" value="ECO:0000318"/>
    <property type="project" value="GO_Central"/>
</dbReference>
<dbReference type="HOGENOM" id="CLU_000288_13_1_1"/>
<comment type="similarity">
    <text evidence="1">Belongs to the protein kinase superfamily. CAMK Ser/Thr protein kinase family. Tribbles subfamily.</text>
</comment>
<evidence type="ECO:0000313" key="4">
    <source>
        <dbReference type="EnsemblMetazoa" id="HelroP63454"/>
    </source>
</evidence>
<reference evidence="5" key="1">
    <citation type="submission" date="2012-12" db="EMBL/GenBank/DDBJ databases">
        <authorList>
            <person name="Hellsten U."/>
            <person name="Grimwood J."/>
            <person name="Chapman J.A."/>
            <person name="Shapiro H."/>
            <person name="Aerts A."/>
            <person name="Otillar R.P."/>
            <person name="Terry A.Y."/>
            <person name="Boore J.L."/>
            <person name="Simakov O."/>
            <person name="Marletaz F."/>
            <person name="Cho S.-J."/>
            <person name="Edsinger-Gonzales E."/>
            <person name="Havlak P."/>
            <person name="Kuo D.-H."/>
            <person name="Larsson T."/>
            <person name="Lv J."/>
            <person name="Arendt D."/>
            <person name="Savage R."/>
            <person name="Osoegawa K."/>
            <person name="de Jong P."/>
            <person name="Lindberg D.R."/>
            <person name="Seaver E.C."/>
            <person name="Weisblat D.A."/>
            <person name="Putnam N.H."/>
            <person name="Grigoriev I.V."/>
            <person name="Rokhsar D.S."/>
        </authorList>
    </citation>
    <scope>NUCLEOTIDE SEQUENCE</scope>
</reference>
<evidence type="ECO:0000313" key="5">
    <source>
        <dbReference type="Proteomes" id="UP000015101"/>
    </source>
</evidence>
<reference evidence="3 5" key="2">
    <citation type="journal article" date="2013" name="Nature">
        <title>Insights into bilaterian evolution from three spiralian genomes.</title>
        <authorList>
            <person name="Simakov O."/>
            <person name="Marletaz F."/>
            <person name="Cho S.J."/>
            <person name="Edsinger-Gonzales E."/>
            <person name="Havlak P."/>
            <person name="Hellsten U."/>
            <person name="Kuo D.H."/>
            <person name="Larsson T."/>
            <person name="Lv J."/>
            <person name="Arendt D."/>
            <person name="Savage R."/>
            <person name="Osoegawa K."/>
            <person name="de Jong P."/>
            <person name="Grimwood J."/>
            <person name="Chapman J.A."/>
            <person name="Shapiro H."/>
            <person name="Aerts A."/>
            <person name="Otillar R.P."/>
            <person name="Terry A.Y."/>
            <person name="Boore J.L."/>
            <person name="Grigoriev I.V."/>
            <person name="Lindberg D.R."/>
            <person name="Seaver E.C."/>
            <person name="Weisblat D.A."/>
            <person name="Putnam N.H."/>
            <person name="Rokhsar D.S."/>
        </authorList>
    </citation>
    <scope>NUCLEOTIDE SEQUENCE</scope>
</reference>
<dbReference type="PANTHER" id="PTHR22961:SF13">
    <property type="entry name" value="TRIBBLES"/>
    <property type="match status" value="1"/>
</dbReference>
<protein>
    <recommendedName>
        <fullName evidence="2">Protein kinase domain-containing protein</fullName>
    </recommendedName>
</protein>
<dbReference type="SUPFAM" id="SSF56112">
    <property type="entry name" value="Protein kinase-like (PK-like)"/>
    <property type="match status" value="1"/>
</dbReference>
<dbReference type="Gene3D" id="1.10.510.10">
    <property type="entry name" value="Transferase(Phosphotransferase) domain 1"/>
    <property type="match status" value="1"/>
</dbReference>
<dbReference type="SMART" id="SM00220">
    <property type="entry name" value="S_TKc"/>
    <property type="match status" value="1"/>
</dbReference>
<gene>
    <name evidence="4" type="primary">20213508</name>
    <name evidence="3" type="ORF">HELRODRAFT_63454</name>
</gene>
<dbReference type="GO" id="GO:0005634">
    <property type="term" value="C:nucleus"/>
    <property type="evidence" value="ECO:0000318"/>
    <property type="project" value="GO_Central"/>
</dbReference>
<evidence type="ECO:0000259" key="2">
    <source>
        <dbReference type="PROSITE" id="PS50011"/>
    </source>
</evidence>
<evidence type="ECO:0000313" key="3">
    <source>
        <dbReference type="EMBL" id="ESO13088.1"/>
    </source>
</evidence>
<keyword evidence="5" id="KW-1185">Reference proteome</keyword>
<dbReference type="eggNOG" id="KOG0583">
    <property type="taxonomic scope" value="Eukaryota"/>
</dbReference>
<dbReference type="PANTHER" id="PTHR22961">
    <property type="entry name" value="SER/THR PROTEIN KINASE-TRB"/>
    <property type="match status" value="1"/>
</dbReference>
<dbReference type="GeneID" id="20213508"/>
<dbReference type="EMBL" id="AMQM01000304">
    <property type="status" value="NOT_ANNOTATED_CDS"/>
    <property type="molecule type" value="Genomic_DNA"/>
</dbReference>
<dbReference type="KEGG" id="hro:HELRODRAFT_63454"/>
<dbReference type="CTD" id="20213508"/>
<dbReference type="InterPro" id="IPR000719">
    <property type="entry name" value="Prot_kinase_dom"/>
</dbReference>
<dbReference type="FunFam" id="1.10.510.10:FF:000153">
    <property type="entry name" value="Tribbles homolog 2"/>
    <property type="match status" value="1"/>
</dbReference>